<dbReference type="RefSeq" id="WP_388002591.1">
    <property type="nucleotide sequence ID" value="NZ_JBHUEE010000002.1"/>
</dbReference>
<keyword evidence="2" id="KW-0812">Transmembrane</keyword>
<dbReference type="Proteomes" id="UP001597277">
    <property type="component" value="Unassembled WGS sequence"/>
</dbReference>
<dbReference type="EMBL" id="JBHUEE010000002">
    <property type="protein sequence ID" value="MFD1717069.1"/>
    <property type="molecule type" value="Genomic_DNA"/>
</dbReference>
<organism evidence="4 5">
    <name type="scientific">Georgenia deserti</name>
    <dbReference type="NCBI Taxonomy" id="2093781"/>
    <lineage>
        <taxon>Bacteria</taxon>
        <taxon>Bacillati</taxon>
        <taxon>Actinomycetota</taxon>
        <taxon>Actinomycetes</taxon>
        <taxon>Micrococcales</taxon>
        <taxon>Bogoriellaceae</taxon>
        <taxon>Georgenia</taxon>
    </lineage>
</organism>
<feature type="compositionally biased region" description="Basic and acidic residues" evidence="1">
    <location>
        <begin position="29"/>
        <end position="42"/>
    </location>
</feature>
<gene>
    <name evidence="4" type="ORF">ACFSE6_04435</name>
</gene>
<comment type="caution">
    <text evidence="4">The sequence shown here is derived from an EMBL/GenBank/DDBJ whole genome shotgun (WGS) entry which is preliminary data.</text>
</comment>
<dbReference type="PANTHER" id="PTHR35788">
    <property type="entry name" value="EXPORTED PROTEIN-RELATED"/>
    <property type="match status" value="1"/>
</dbReference>
<protein>
    <submittedName>
        <fullName evidence="4">VanW family protein</fullName>
    </submittedName>
</protein>
<dbReference type="PANTHER" id="PTHR35788:SF1">
    <property type="entry name" value="EXPORTED PROTEIN"/>
    <property type="match status" value="1"/>
</dbReference>
<sequence length="742" mass="77037">MTDDRTPEHGRENATPDDGAPEPGSGMADLDRVLDRRQRDPDEVPPPPPPADEDLASGRSEADPGSDGEPGTAALESATAPSPDGPEDAEGTAAGSAATRDEDVTETTVITPEEAPATDAAAGASAHPSATADPDATSHQEDPMAAFAPETDRPRRGRRAALVTLLVVVVLAAAYGAAAWFLGDRVPTGATVAGVPIGGMSGNEAVDRLERELGPVAEEQVPVTVGEGVSSIDPASTGLRFDAETTVDDLVGFTLDPRVLWGRAFGLGAVDPVTEHDEAALREAVQSSATELDVAPVEGAIAFSGTTPEVTEPEPGTAVDVDAATEQIAEGWLTEERPIELSTEEVAPDIGPDAVETALTEQAEPLVSGSVTVEVGDQLAELGPDQLASHATFEARDGALELRLDGEGLADEVTEVNPDIETAGEDARIVLGSDGPEIRPSSTGTGLDPDQLARAVKQAGTSGERTAEVELVESEPEFTTEDAEELGVNEVISEFSTPMPYNPVRTTNLQVGADKASGTLIMPGEEFSLLDVIGPISAANGYVSSGVVEDGFESEAVGGGLSQLSTTLYNVAFLAGMDDVEHTPHSRWFDRYPQGREATLWEPSIDMVWRNNTDYGVLVEAWVSSDRVHARLWGTDVWDVQTSTSDPYNIVSPQTVYNPSPECVPESGGQNGFSVTVTRTRSRDGEVVDEESWNWTYSPWNHVVCGSPPSSGGGGDGDDSGGDGGNGDGNGGNGGGNGDGGG</sequence>
<feature type="domain" description="YoaR-like putative peptidoglycan binding" evidence="3">
    <location>
        <begin position="232"/>
        <end position="333"/>
    </location>
</feature>
<dbReference type="Pfam" id="PF04294">
    <property type="entry name" value="VanW"/>
    <property type="match status" value="1"/>
</dbReference>
<evidence type="ECO:0000313" key="5">
    <source>
        <dbReference type="Proteomes" id="UP001597277"/>
    </source>
</evidence>
<evidence type="ECO:0000256" key="1">
    <source>
        <dbReference type="SAM" id="MobiDB-lite"/>
    </source>
</evidence>
<feature type="compositionally biased region" description="Gly residues" evidence="1">
    <location>
        <begin position="722"/>
        <end position="742"/>
    </location>
</feature>
<evidence type="ECO:0000259" key="3">
    <source>
        <dbReference type="Pfam" id="PF12229"/>
    </source>
</evidence>
<feature type="transmembrane region" description="Helical" evidence="2">
    <location>
        <begin position="160"/>
        <end position="182"/>
    </location>
</feature>
<dbReference type="InterPro" id="IPR007391">
    <property type="entry name" value="Vancomycin_resist_VanW"/>
</dbReference>
<dbReference type="InterPro" id="IPR022029">
    <property type="entry name" value="YoaR-like_PG-bd"/>
</dbReference>
<dbReference type="InterPro" id="IPR052913">
    <property type="entry name" value="Glycopeptide_resist_protein"/>
</dbReference>
<feature type="domain" description="YoaR-like putative peptidoglycan binding" evidence="3">
    <location>
        <begin position="395"/>
        <end position="465"/>
    </location>
</feature>
<proteinExistence type="predicted"/>
<accession>A0ABW4L256</accession>
<keyword evidence="2" id="KW-0472">Membrane</keyword>
<feature type="compositionally biased region" description="Basic and acidic residues" evidence="1">
    <location>
        <begin position="1"/>
        <end position="14"/>
    </location>
</feature>
<name>A0ABW4L256_9MICO</name>
<feature type="compositionally biased region" description="Low complexity" evidence="1">
    <location>
        <begin position="115"/>
        <end position="133"/>
    </location>
</feature>
<reference evidence="5" key="1">
    <citation type="journal article" date="2019" name="Int. J. Syst. Evol. Microbiol.">
        <title>The Global Catalogue of Microorganisms (GCM) 10K type strain sequencing project: providing services to taxonomists for standard genome sequencing and annotation.</title>
        <authorList>
            <consortium name="The Broad Institute Genomics Platform"/>
            <consortium name="The Broad Institute Genome Sequencing Center for Infectious Disease"/>
            <person name="Wu L."/>
            <person name="Ma J."/>
        </authorList>
    </citation>
    <scope>NUCLEOTIDE SEQUENCE [LARGE SCALE GENOMIC DNA]</scope>
    <source>
        <strain evidence="5">JCM 17130</strain>
    </source>
</reference>
<keyword evidence="2" id="KW-1133">Transmembrane helix</keyword>
<dbReference type="Pfam" id="PF12229">
    <property type="entry name" value="PG_binding_4"/>
    <property type="match status" value="2"/>
</dbReference>
<evidence type="ECO:0000313" key="4">
    <source>
        <dbReference type="EMBL" id="MFD1717069.1"/>
    </source>
</evidence>
<evidence type="ECO:0000256" key="2">
    <source>
        <dbReference type="SAM" id="Phobius"/>
    </source>
</evidence>
<feature type="region of interest" description="Disordered" evidence="1">
    <location>
        <begin position="706"/>
        <end position="742"/>
    </location>
</feature>
<feature type="region of interest" description="Disordered" evidence="1">
    <location>
        <begin position="1"/>
        <end position="140"/>
    </location>
</feature>
<keyword evidence="5" id="KW-1185">Reference proteome</keyword>